<dbReference type="AlphaFoldDB" id="A0A3M6U8F7"/>
<proteinExistence type="predicted"/>
<name>A0A3M6U8F7_POCDA</name>
<dbReference type="EMBL" id="RCHS01002036">
    <property type="protein sequence ID" value="RMX49856.1"/>
    <property type="molecule type" value="Genomic_DNA"/>
</dbReference>
<evidence type="ECO:0000313" key="2">
    <source>
        <dbReference type="EMBL" id="RMX49856.1"/>
    </source>
</evidence>
<keyword evidence="1" id="KW-0472">Membrane</keyword>
<keyword evidence="3" id="KW-1185">Reference proteome</keyword>
<dbReference type="OMA" id="ACMEHDR"/>
<feature type="transmembrane region" description="Helical" evidence="1">
    <location>
        <begin position="30"/>
        <end position="53"/>
    </location>
</feature>
<organism evidence="2 3">
    <name type="scientific">Pocillopora damicornis</name>
    <name type="common">Cauliflower coral</name>
    <name type="synonym">Millepora damicornis</name>
    <dbReference type="NCBI Taxonomy" id="46731"/>
    <lineage>
        <taxon>Eukaryota</taxon>
        <taxon>Metazoa</taxon>
        <taxon>Cnidaria</taxon>
        <taxon>Anthozoa</taxon>
        <taxon>Hexacorallia</taxon>
        <taxon>Scleractinia</taxon>
        <taxon>Astrocoeniina</taxon>
        <taxon>Pocilloporidae</taxon>
        <taxon>Pocillopora</taxon>
    </lineage>
</organism>
<keyword evidence="1" id="KW-0812">Transmembrane</keyword>
<keyword evidence="1" id="KW-1133">Transmembrane helix</keyword>
<protein>
    <submittedName>
        <fullName evidence="2">Uncharacterized protein</fullName>
    </submittedName>
</protein>
<gene>
    <name evidence="2" type="ORF">pdam_00024628</name>
</gene>
<evidence type="ECO:0000256" key="1">
    <source>
        <dbReference type="SAM" id="Phobius"/>
    </source>
</evidence>
<accession>A0A3M6U8F7</accession>
<dbReference type="Proteomes" id="UP000275408">
    <property type="component" value="Unassembled WGS sequence"/>
</dbReference>
<dbReference type="OrthoDB" id="5978735at2759"/>
<sequence>MENTTQKEPRGDTADHQVEFKQKKCLSTRAVRTSALLVGIFLAAVAVLSAYAAGAFDSHPDLPEIMEGEATFTADDGKGEVFHVMIDYKRKLIQLTSLNDQAASPQLFGRRLMSFEENKTVNGTRINATKIVIQDYNARRKYFVVPENGNSTTKCIYTDLEGEMIPRHLLKHATLKSESVEGNITHTLFQVDNDTDVDVYRAKGYNGKIYEIYLHLPNGSIHMRSKEKEMNFTDYKHLNCYRYIEENDTIEEAFYQSNDSKFYQESTEFADPEMERNIQETSPNLTQLLNQTTSFSNESLANQLPMTSRRRRRGIGWRGGRLDWWYGNWCGPYQGGYTYNPKPSCRGVCRTTSYVSSACRRCLPTKDGLDEACMEHDRCIEHRGGGPWWCLPIGNPCKCDSPFVWEAFRQIWSCSSLTCRWHALQVFSSFLSLLSCWFPVRFCFPWIRFVCRCKYCLCPRIVIYWRCIFFKMCAFFGTGKIFA</sequence>
<reference evidence="2 3" key="1">
    <citation type="journal article" date="2018" name="Sci. Rep.">
        <title>Comparative analysis of the Pocillopora damicornis genome highlights role of immune system in coral evolution.</title>
        <authorList>
            <person name="Cunning R."/>
            <person name="Bay R.A."/>
            <person name="Gillette P."/>
            <person name="Baker A.C."/>
            <person name="Traylor-Knowles N."/>
        </authorList>
    </citation>
    <scope>NUCLEOTIDE SEQUENCE [LARGE SCALE GENOMIC DNA]</scope>
    <source>
        <strain evidence="2">RSMAS</strain>
        <tissue evidence="2">Whole animal</tissue>
    </source>
</reference>
<comment type="caution">
    <text evidence="2">The sequence shown here is derived from an EMBL/GenBank/DDBJ whole genome shotgun (WGS) entry which is preliminary data.</text>
</comment>
<evidence type="ECO:0000313" key="3">
    <source>
        <dbReference type="Proteomes" id="UP000275408"/>
    </source>
</evidence>